<dbReference type="Gene3D" id="3.30.420.10">
    <property type="entry name" value="Ribonuclease H-like superfamily/Ribonuclease H"/>
    <property type="match status" value="1"/>
</dbReference>
<name>A0ABP1J9Z0_9EUKA</name>
<accession>A0ABP1J9Z0</accession>
<proteinExistence type="predicted"/>
<organism evidence="1 2">
    <name type="scientific">Hexamita inflata</name>
    <dbReference type="NCBI Taxonomy" id="28002"/>
    <lineage>
        <taxon>Eukaryota</taxon>
        <taxon>Metamonada</taxon>
        <taxon>Diplomonadida</taxon>
        <taxon>Hexamitidae</taxon>
        <taxon>Hexamitinae</taxon>
        <taxon>Hexamita</taxon>
    </lineage>
</organism>
<evidence type="ECO:0000313" key="2">
    <source>
        <dbReference type="Proteomes" id="UP001642409"/>
    </source>
</evidence>
<keyword evidence="2" id="KW-1185">Reference proteome</keyword>
<sequence>MAHAFVFFLNPIEIVWTIMKRHMRYKKYTFEKFITHVQEAWDSVQSLIIKKLTSMSRRIQQCQEACGGWFGK</sequence>
<comment type="caution">
    <text evidence="1">The sequence shown here is derived from an EMBL/GenBank/DDBJ whole genome shotgun (WGS) entry which is preliminary data.</text>
</comment>
<evidence type="ECO:0000313" key="1">
    <source>
        <dbReference type="EMBL" id="CAL6033404.1"/>
    </source>
</evidence>
<gene>
    <name evidence="1" type="ORF">HINF_LOCUS34952</name>
</gene>
<reference evidence="1 2" key="1">
    <citation type="submission" date="2024-07" db="EMBL/GenBank/DDBJ databases">
        <authorList>
            <person name="Akdeniz Z."/>
        </authorList>
    </citation>
    <scope>NUCLEOTIDE SEQUENCE [LARGE SCALE GENOMIC DNA]</scope>
</reference>
<dbReference type="EMBL" id="CAXDID020000125">
    <property type="protein sequence ID" value="CAL6033404.1"/>
    <property type="molecule type" value="Genomic_DNA"/>
</dbReference>
<protein>
    <submittedName>
        <fullName evidence="1">Transposable_element Tcb2 transposase</fullName>
    </submittedName>
</protein>
<dbReference type="Proteomes" id="UP001642409">
    <property type="component" value="Unassembled WGS sequence"/>
</dbReference>
<dbReference type="InterPro" id="IPR036397">
    <property type="entry name" value="RNaseH_sf"/>
</dbReference>